<organism evidence="12 13">
    <name type="scientific">Paraglomus brasilianum</name>
    <dbReference type="NCBI Taxonomy" id="144538"/>
    <lineage>
        <taxon>Eukaryota</taxon>
        <taxon>Fungi</taxon>
        <taxon>Fungi incertae sedis</taxon>
        <taxon>Mucoromycota</taxon>
        <taxon>Glomeromycotina</taxon>
        <taxon>Glomeromycetes</taxon>
        <taxon>Paraglomerales</taxon>
        <taxon>Paraglomeraceae</taxon>
        <taxon>Paraglomus</taxon>
    </lineage>
</organism>
<keyword evidence="4 7" id="KW-0378">Hydrolase</keyword>
<reference evidence="12" key="1">
    <citation type="submission" date="2021-06" db="EMBL/GenBank/DDBJ databases">
        <authorList>
            <person name="Kallberg Y."/>
            <person name="Tangrot J."/>
            <person name="Rosling A."/>
        </authorList>
    </citation>
    <scope>NUCLEOTIDE SEQUENCE</scope>
    <source>
        <strain evidence="12">BR232B</strain>
    </source>
</reference>
<dbReference type="GO" id="GO:0004563">
    <property type="term" value="F:beta-N-acetylhexosaminidase activity"/>
    <property type="evidence" value="ECO:0007669"/>
    <property type="project" value="UniProtKB-EC"/>
</dbReference>
<evidence type="ECO:0000256" key="5">
    <source>
        <dbReference type="ARBA" id="ARBA00023180"/>
    </source>
</evidence>
<dbReference type="OrthoDB" id="428480at2759"/>
<name>A0A9N9DAZ7_9GLOM</name>
<accession>A0A9N9DAZ7</accession>
<dbReference type="InterPro" id="IPR029018">
    <property type="entry name" value="Hex-like_dom2"/>
</dbReference>
<dbReference type="InterPro" id="IPR015883">
    <property type="entry name" value="Glyco_hydro_20_cat"/>
</dbReference>
<evidence type="ECO:0000313" key="12">
    <source>
        <dbReference type="EMBL" id="CAG8633428.1"/>
    </source>
</evidence>
<dbReference type="PANTHER" id="PTHR22600">
    <property type="entry name" value="BETA-HEXOSAMINIDASE"/>
    <property type="match status" value="1"/>
</dbReference>
<evidence type="ECO:0000256" key="6">
    <source>
        <dbReference type="ARBA" id="ARBA00023295"/>
    </source>
</evidence>
<feature type="signal peptide" evidence="9">
    <location>
        <begin position="1"/>
        <end position="20"/>
    </location>
</feature>
<feature type="chain" id="PRO_5040260268" description="Beta-hexosaminidase" evidence="9">
    <location>
        <begin position="21"/>
        <end position="564"/>
    </location>
</feature>
<dbReference type="EMBL" id="CAJVPI010002012">
    <property type="protein sequence ID" value="CAG8633428.1"/>
    <property type="molecule type" value="Genomic_DNA"/>
</dbReference>
<keyword evidence="5" id="KW-0325">Glycoprotein</keyword>
<dbReference type="InterPro" id="IPR017853">
    <property type="entry name" value="GH"/>
</dbReference>
<evidence type="ECO:0000256" key="2">
    <source>
        <dbReference type="ARBA" id="ARBA00006285"/>
    </source>
</evidence>
<dbReference type="PIRSF" id="PIRSF001093">
    <property type="entry name" value="B-hxosamndse_ab_euk"/>
    <property type="match status" value="1"/>
</dbReference>
<evidence type="ECO:0000259" key="11">
    <source>
        <dbReference type="Pfam" id="PF14845"/>
    </source>
</evidence>
<evidence type="ECO:0000256" key="8">
    <source>
        <dbReference type="PIRSR" id="PIRSR001093-1"/>
    </source>
</evidence>
<comment type="catalytic activity">
    <reaction evidence="1 7">
        <text>Hydrolysis of terminal non-reducing N-acetyl-D-hexosamine residues in N-acetyl-beta-D-hexosaminides.</text>
        <dbReference type="EC" id="3.2.1.52"/>
    </reaction>
</comment>
<dbReference type="SUPFAM" id="SSF51445">
    <property type="entry name" value="(Trans)glycosidases"/>
    <property type="match status" value="1"/>
</dbReference>
<comment type="caution">
    <text evidence="12">The sequence shown here is derived from an EMBL/GenBank/DDBJ whole genome shotgun (WGS) entry which is preliminary data.</text>
</comment>
<keyword evidence="6 7" id="KW-0326">Glycosidase</keyword>
<dbReference type="GO" id="GO:0016020">
    <property type="term" value="C:membrane"/>
    <property type="evidence" value="ECO:0007669"/>
    <property type="project" value="TreeGrafter"/>
</dbReference>
<evidence type="ECO:0000256" key="4">
    <source>
        <dbReference type="ARBA" id="ARBA00022801"/>
    </source>
</evidence>
<dbReference type="Proteomes" id="UP000789739">
    <property type="component" value="Unassembled WGS sequence"/>
</dbReference>
<keyword evidence="3 9" id="KW-0732">Signal</keyword>
<dbReference type="GO" id="GO:0005975">
    <property type="term" value="P:carbohydrate metabolic process"/>
    <property type="evidence" value="ECO:0007669"/>
    <property type="project" value="InterPro"/>
</dbReference>
<evidence type="ECO:0000256" key="1">
    <source>
        <dbReference type="ARBA" id="ARBA00001231"/>
    </source>
</evidence>
<dbReference type="SUPFAM" id="SSF55545">
    <property type="entry name" value="beta-N-acetylhexosaminidase-like domain"/>
    <property type="match status" value="1"/>
</dbReference>
<dbReference type="AlphaFoldDB" id="A0A9N9DAZ7"/>
<gene>
    <name evidence="12" type="ORF">PBRASI_LOCUS9374</name>
</gene>
<evidence type="ECO:0000313" key="13">
    <source>
        <dbReference type="Proteomes" id="UP000789739"/>
    </source>
</evidence>
<evidence type="ECO:0000259" key="10">
    <source>
        <dbReference type="Pfam" id="PF00728"/>
    </source>
</evidence>
<dbReference type="GO" id="GO:0030203">
    <property type="term" value="P:glycosaminoglycan metabolic process"/>
    <property type="evidence" value="ECO:0007669"/>
    <property type="project" value="TreeGrafter"/>
</dbReference>
<dbReference type="PRINTS" id="PR00738">
    <property type="entry name" value="GLHYDRLASE20"/>
</dbReference>
<dbReference type="InterPro" id="IPR029019">
    <property type="entry name" value="HEX_eukaryotic_N"/>
</dbReference>
<dbReference type="InterPro" id="IPR025705">
    <property type="entry name" value="Beta_hexosaminidase_sua/sub"/>
</dbReference>
<dbReference type="Pfam" id="PF14845">
    <property type="entry name" value="Glycohydro_20b2"/>
    <property type="match status" value="1"/>
</dbReference>
<keyword evidence="13" id="KW-1185">Reference proteome</keyword>
<evidence type="ECO:0000256" key="7">
    <source>
        <dbReference type="PIRNR" id="PIRNR001093"/>
    </source>
</evidence>
<comment type="similarity">
    <text evidence="2 7">Belongs to the glycosyl hydrolase 20 family.</text>
</comment>
<protein>
    <recommendedName>
        <fullName evidence="7">Beta-hexosaminidase</fullName>
        <ecNumber evidence="7">3.2.1.52</ecNumber>
    </recommendedName>
</protein>
<evidence type="ECO:0000256" key="9">
    <source>
        <dbReference type="SAM" id="SignalP"/>
    </source>
</evidence>
<dbReference type="FunFam" id="3.20.20.80:FF:000063">
    <property type="entry name" value="Beta-hexosaminidase"/>
    <property type="match status" value="1"/>
</dbReference>
<feature type="domain" description="Beta-hexosaminidase eukaryotic type N-terminal" evidence="11">
    <location>
        <begin position="21"/>
        <end position="149"/>
    </location>
</feature>
<dbReference type="PANTHER" id="PTHR22600:SF26">
    <property type="entry name" value="BETA-N-ACETYLHEXOSAMINIDASE"/>
    <property type="match status" value="1"/>
</dbReference>
<feature type="active site" description="Proton donor" evidence="8">
    <location>
        <position position="337"/>
    </location>
</feature>
<dbReference type="CDD" id="cd06562">
    <property type="entry name" value="GH20_HexA_HexB-like"/>
    <property type="match status" value="1"/>
</dbReference>
<proteinExistence type="inferred from homology"/>
<feature type="domain" description="Glycoside hydrolase family 20 catalytic" evidence="10">
    <location>
        <begin position="176"/>
        <end position="511"/>
    </location>
</feature>
<sequence length="564" mass="64717">MSYRFYLFLFLLFFTSSTTALWPIPTSWSKGNEVLKVYSTLSFHYSDNILSSSAELHKIIHSATQRLLQFMKEEKYTPPNKLIPIPERNAKTVERMYVEIESDDVELGPDTDESYELIIPVGHSQDQPITCHLKAKTVYGLLHGLTTFSLLLYSPPSSADLVLPDAPHYIIDRPRFHHRGILLDTSRNFYPETDILRTLDVMSWNKMNVFHWHIVDQHSWPVKSEVFPELSEKGAYDPNDMVYSKREIETIVEYAKMRGIRVIPEFDMPGHTYPISLSHPEIMTCLDQQPNWNWYAAEPPSGQLNPILPKTYDFVRQLIAELSSWFPDKFWHTGGDEVNAHCWESTDSIRDYLSSNPGSSISTVLQTFLNVEYDAVRDSGKTPVTWEEILLNQGMGLAEDVVIQVWTNSDRVKQVVAKKYRVIVGPGDFWYLDCGHGGWLGDWVDGNSWCDPFKTWQKVYSYNPVQDLNEEEAKYILGGEVLLWSEQADTTNFESLLWPRSSAAAEILWSGATDAHGNPRSVLTALPRLHEMRFRMVGRGIRAEPLQPLWCARTGKCNLPPSMK</sequence>
<evidence type="ECO:0000256" key="3">
    <source>
        <dbReference type="ARBA" id="ARBA00022729"/>
    </source>
</evidence>
<dbReference type="Gene3D" id="3.20.20.80">
    <property type="entry name" value="Glycosidases"/>
    <property type="match status" value="1"/>
</dbReference>
<dbReference type="EC" id="3.2.1.52" evidence="7"/>
<dbReference type="Pfam" id="PF00728">
    <property type="entry name" value="Glyco_hydro_20"/>
    <property type="match status" value="1"/>
</dbReference>
<dbReference type="Gene3D" id="3.30.379.10">
    <property type="entry name" value="Chitobiase/beta-hexosaminidase domain 2-like"/>
    <property type="match status" value="1"/>
</dbReference>